<keyword evidence="2" id="KW-1185">Reference proteome</keyword>
<protein>
    <submittedName>
        <fullName evidence="1">Uncharacterized protein</fullName>
    </submittedName>
</protein>
<evidence type="ECO:0000313" key="2">
    <source>
        <dbReference type="Proteomes" id="UP001396334"/>
    </source>
</evidence>
<sequence>MASSWKKTRGKQKIDMNIIEIEDEKLVTFSKHRSGTAGRGRAYKGQWHWPESGYYLGQSTATKISAHHRSSGTSEWLLFGPIYGDEDFCPSQSNLLPKLKNVVSVYIEEEKLIFGGRAYREQWHWPESGYYSGQSTATKISAHHSLTYCRS</sequence>
<dbReference type="EMBL" id="JBBPBN010000345">
    <property type="protein sequence ID" value="KAK8488599.1"/>
    <property type="molecule type" value="Genomic_DNA"/>
</dbReference>
<reference evidence="1 2" key="1">
    <citation type="journal article" date="2024" name="G3 (Bethesda)">
        <title>Genome assembly of Hibiscus sabdariffa L. provides insights into metabolisms of medicinal natural products.</title>
        <authorList>
            <person name="Kim T."/>
        </authorList>
    </citation>
    <scope>NUCLEOTIDE SEQUENCE [LARGE SCALE GENOMIC DNA]</scope>
    <source>
        <strain evidence="1">TK-2024</strain>
        <tissue evidence="1">Old leaves</tissue>
    </source>
</reference>
<organism evidence="1 2">
    <name type="scientific">Hibiscus sabdariffa</name>
    <name type="common">roselle</name>
    <dbReference type="NCBI Taxonomy" id="183260"/>
    <lineage>
        <taxon>Eukaryota</taxon>
        <taxon>Viridiplantae</taxon>
        <taxon>Streptophyta</taxon>
        <taxon>Embryophyta</taxon>
        <taxon>Tracheophyta</taxon>
        <taxon>Spermatophyta</taxon>
        <taxon>Magnoliopsida</taxon>
        <taxon>eudicotyledons</taxon>
        <taxon>Gunneridae</taxon>
        <taxon>Pentapetalae</taxon>
        <taxon>rosids</taxon>
        <taxon>malvids</taxon>
        <taxon>Malvales</taxon>
        <taxon>Malvaceae</taxon>
        <taxon>Malvoideae</taxon>
        <taxon>Hibiscus</taxon>
    </lineage>
</organism>
<evidence type="ECO:0000313" key="1">
    <source>
        <dbReference type="EMBL" id="KAK8488599.1"/>
    </source>
</evidence>
<comment type="caution">
    <text evidence="1">The sequence shown here is derived from an EMBL/GenBank/DDBJ whole genome shotgun (WGS) entry which is preliminary data.</text>
</comment>
<name>A0ABR2A6C8_9ROSI</name>
<accession>A0ABR2A6C8</accession>
<proteinExistence type="predicted"/>
<gene>
    <name evidence="1" type="ORF">V6N11_037877</name>
</gene>
<dbReference type="Proteomes" id="UP001396334">
    <property type="component" value="Unassembled WGS sequence"/>
</dbReference>